<keyword evidence="2" id="KW-0004">4Fe-4S</keyword>
<sequence length="244" mass="25949">MDLTQYIKSISNAASTILEGMAVTFSHLFREPITVQYPDRTDRPVSETLPPRYRGFLEVQMDICTGCKRCERACPIECIAIDLEKDPATKKQAMSRFDIDMGKCMYCGLCVEACKTESTGAIRHTREFEGAAPTLDHLTFRFIPEGLVPLYKAPKDLGEVPVGEYGPHAREARERAMRDNPAVLEELRALWRSENGKSKGDGSGEAGGAGDGDAGSAKAGAGSAKAGAGSAKAGAGSAKAGTAA</sequence>
<keyword evidence="4" id="KW-0479">Metal-binding</keyword>
<evidence type="ECO:0000256" key="7">
    <source>
        <dbReference type="ARBA" id="ARBA00023004"/>
    </source>
</evidence>
<dbReference type="GO" id="GO:0046872">
    <property type="term" value="F:metal ion binding"/>
    <property type="evidence" value="ECO:0007669"/>
    <property type="project" value="UniProtKB-KW"/>
</dbReference>
<dbReference type="InterPro" id="IPR010226">
    <property type="entry name" value="NADH_quinone_OxRdtase_chainI"/>
</dbReference>
<dbReference type="GO" id="GO:0016020">
    <property type="term" value="C:membrane"/>
    <property type="evidence" value="ECO:0007669"/>
    <property type="project" value="InterPro"/>
</dbReference>
<keyword evidence="5" id="KW-0677">Repeat</keyword>
<keyword evidence="1" id="KW-1003">Cell membrane</keyword>
<dbReference type="Gene3D" id="3.30.70.3270">
    <property type="match status" value="1"/>
</dbReference>
<accession>A0A4P2QAH7</accession>
<evidence type="ECO:0000259" key="13">
    <source>
        <dbReference type="PROSITE" id="PS51379"/>
    </source>
</evidence>
<dbReference type="GO" id="GO:0048038">
    <property type="term" value="F:quinone binding"/>
    <property type="evidence" value="ECO:0007669"/>
    <property type="project" value="UniProtKB-KW"/>
</dbReference>
<keyword evidence="11" id="KW-0472">Membrane</keyword>
<dbReference type="PROSITE" id="PS00198">
    <property type="entry name" value="4FE4S_FER_1"/>
    <property type="match status" value="1"/>
</dbReference>
<dbReference type="GO" id="GO:0016651">
    <property type="term" value="F:oxidoreductase activity, acting on NAD(P)H"/>
    <property type="evidence" value="ECO:0007669"/>
    <property type="project" value="InterPro"/>
</dbReference>
<reference evidence="14 15" key="1">
    <citation type="submission" date="2015-09" db="EMBL/GenBank/DDBJ databases">
        <title>Sorangium comparison.</title>
        <authorList>
            <person name="Zaburannyi N."/>
            <person name="Bunk B."/>
            <person name="Overmann J."/>
            <person name="Mueller R."/>
        </authorList>
    </citation>
    <scope>NUCLEOTIDE SEQUENCE [LARGE SCALE GENOMIC DNA]</scope>
    <source>
        <strain evidence="14 15">So ceGT47</strain>
    </source>
</reference>
<keyword evidence="9" id="KW-0520">NAD</keyword>
<proteinExistence type="predicted"/>
<name>A0A4P2QAH7_SORCE</name>
<evidence type="ECO:0000256" key="5">
    <source>
        <dbReference type="ARBA" id="ARBA00022737"/>
    </source>
</evidence>
<keyword evidence="6" id="KW-1278">Translocase</keyword>
<keyword evidence="3" id="KW-0874">Quinone</keyword>
<dbReference type="PANTHER" id="PTHR10849">
    <property type="entry name" value="NADH DEHYDROGENASE UBIQUINONE IRON-SULFUR PROTEIN 8, MITOCHONDRIAL"/>
    <property type="match status" value="1"/>
</dbReference>
<evidence type="ECO:0000256" key="3">
    <source>
        <dbReference type="ARBA" id="ARBA00022719"/>
    </source>
</evidence>
<evidence type="ECO:0000256" key="11">
    <source>
        <dbReference type="ARBA" id="ARBA00023136"/>
    </source>
</evidence>
<protein>
    <submittedName>
        <fullName evidence="14">NADH-quinone oxidoreductase subunit I 2</fullName>
    </submittedName>
</protein>
<dbReference type="AlphaFoldDB" id="A0A4P2QAH7"/>
<evidence type="ECO:0000256" key="12">
    <source>
        <dbReference type="SAM" id="MobiDB-lite"/>
    </source>
</evidence>
<dbReference type="PANTHER" id="PTHR10849:SF24">
    <property type="entry name" value="NADH-QUINONE OXIDOREDUCTASE SUBUNIT I 2"/>
    <property type="match status" value="1"/>
</dbReference>
<feature type="domain" description="4Fe-4S ferredoxin-type" evidence="13">
    <location>
        <begin position="55"/>
        <end position="84"/>
    </location>
</feature>
<feature type="compositionally biased region" description="Gly residues" evidence="12">
    <location>
        <begin position="203"/>
        <end position="213"/>
    </location>
</feature>
<feature type="region of interest" description="Disordered" evidence="12">
    <location>
        <begin position="193"/>
        <end position="244"/>
    </location>
</feature>
<evidence type="ECO:0000256" key="9">
    <source>
        <dbReference type="ARBA" id="ARBA00023027"/>
    </source>
</evidence>
<dbReference type="InterPro" id="IPR017900">
    <property type="entry name" value="4Fe4S_Fe_S_CS"/>
</dbReference>
<keyword evidence="7" id="KW-0408">Iron</keyword>
<evidence type="ECO:0000256" key="8">
    <source>
        <dbReference type="ARBA" id="ARBA00023014"/>
    </source>
</evidence>
<dbReference type="SUPFAM" id="SSF54862">
    <property type="entry name" value="4Fe-4S ferredoxins"/>
    <property type="match status" value="1"/>
</dbReference>
<evidence type="ECO:0000256" key="2">
    <source>
        <dbReference type="ARBA" id="ARBA00022485"/>
    </source>
</evidence>
<evidence type="ECO:0000313" key="15">
    <source>
        <dbReference type="Proteomes" id="UP000295781"/>
    </source>
</evidence>
<dbReference type="Pfam" id="PF12838">
    <property type="entry name" value="Fer4_7"/>
    <property type="match status" value="1"/>
</dbReference>
<keyword evidence="10" id="KW-0830">Ubiquinone</keyword>
<evidence type="ECO:0000256" key="4">
    <source>
        <dbReference type="ARBA" id="ARBA00022723"/>
    </source>
</evidence>
<dbReference type="InterPro" id="IPR017896">
    <property type="entry name" value="4Fe4S_Fe-S-bd"/>
</dbReference>
<organism evidence="14 15">
    <name type="scientific">Sorangium cellulosum</name>
    <name type="common">Polyangium cellulosum</name>
    <dbReference type="NCBI Taxonomy" id="56"/>
    <lineage>
        <taxon>Bacteria</taxon>
        <taxon>Pseudomonadati</taxon>
        <taxon>Myxococcota</taxon>
        <taxon>Polyangia</taxon>
        <taxon>Polyangiales</taxon>
        <taxon>Polyangiaceae</taxon>
        <taxon>Sorangium</taxon>
    </lineage>
</organism>
<keyword evidence="8" id="KW-0411">Iron-sulfur</keyword>
<dbReference type="RefSeq" id="WP_129354423.1">
    <property type="nucleotide sequence ID" value="NZ_CP012670.1"/>
</dbReference>
<evidence type="ECO:0000256" key="10">
    <source>
        <dbReference type="ARBA" id="ARBA00023075"/>
    </source>
</evidence>
<dbReference type="OrthoDB" id="9808559at2"/>
<dbReference type="Proteomes" id="UP000295781">
    <property type="component" value="Chromosome"/>
</dbReference>
<feature type="compositionally biased region" description="Basic and acidic residues" evidence="12">
    <location>
        <begin position="193"/>
        <end position="202"/>
    </location>
</feature>
<dbReference type="PROSITE" id="PS51379">
    <property type="entry name" value="4FE4S_FER_2"/>
    <property type="match status" value="2"/>
</dbReference>
<evidence type="ECO:0000256" key="6">
    <source>
        <dbReference type="ARBA" id="ARBA00022967"/>
    </source>
</evidence>
<feature type="domain" description="4Fe-4S ferredoxin-type" evidence="13">
    <location>
        <begin position="95"/>
        <end position="127"/>
    </location>
</feature>
<gene>
    <name evidence="14" type="ORF">SOCEGT47_072370</name>
</gene>
<evidence type="ECO:0000256" key="1">
    <source>
        <dbReference type="ARBA" id="ARBA00022475"/>
    </source>
</evidence>
<dbReference type="EMBL" id="CP012670">
    <property type="protein sequence ID" value="AUX26667.1"/>
    <property type="molecule type" value="Genomic_DNA"/>
</dbReference>
<evidence type="ECO:0000313" key="14">
    <source>
        <dbReference type="EMBL" id="AUX26667.1"/>
    </source>
</evidence>
<dbReference type="GO" id="GO:0051539">
    <property type="term" value="F:4 iron, 4 sulfur cluster binding"/>
    <property type="evidence" value="ECO:0007669"/>
    <property type="project" value="UniProtKB-KW"/>
</dbReference>
<feature type="compositionally biased region" description="Low complexity" evidence="12">
    <location>
        <begin position="214"/>
        <end position="244"/>
    </location>
</feature>